<keyword evidence="1" id="KW-0547">Nucleotide-binding</keyword>
<comment type="caution">
    <text evidence="3">The sequence shown here is derived from an EMBL/GenBank/DDBJ whole genome shotgun (WGS) entry which is preliminary data.</text>
</comment>
<evidence type="ECO:0000256" key="2">
    <source>
        <dbReference type="ARBA" id="ARBA00022840"/>
    </source>
</evidence>
<dbReference type="PANTHER" id="PTHR19375">
    <property type="entry name" value="HEAT SHOCK PROTEIN 70KDA"/>
    <property type="match status" value="1"/>
</dbReference>
<dbReference type="FunFam" id="3.30.420.40:FF:000004">
    <property type="entry name" value="Molecular chaperone DnaK"/>
    <property type="match status" value="1"/>
</dbReference>
<dbReference type="GO" id="GO:0005524">
    <property type="term" value="F:ATP binding"/>
    <property type="evidence" value="ECO:0007669"/>
    <property type="project" value="UniProtKB-KW"/>
</dbReference>
<dbReference type="Pfam" id="PF00012">
    <property type="entry name" value="HSP70"/>
    <property type="match status" value="2"/>
</dbReference>
<dbReference type="GO" id="GO:0140662">
    <property type="term" value="F:ATP-dependent protein folding chaperone"/>
    <property type="evidence" value="ECO:0007669"/>
    <property type="project" value="InterPro"/>
</dbReference>
<dbReference type="InterPro" id="IPR018181">
    <property type="entry name" value="Heat_shock_70_CS"/>
</dbReference>
<gene>
    <name evidence="3" type="primary">ga26193</name>
    <name evidence="3" type="ORF">PR202_ga26193</name>
</gene>
<dbReference type="PRINTS" id="PR00301">
    <property type="entry name" value="HEATSHOCK70"/>
</dbReference>
<dbReference type="Gene3D" id="2.60.34.10">
    <property type="entry name" value="Substrate Binding Domain Of DNAk, Chain A, domain 1"/>
    <property type="match status" value="1"/>
</dbReference>
<dbReference type="EMBL" id="BQKI01000015">
    <property type="protein sequence ID" value="GJN08287.1"/>
    <property type="molecule type" value="Genomic_DNA"/>
</dbReference>
<dbReference type="Gene3D" id="3.90.640.10">
    <property type="entry name" value="Actin, Chain A, domain 4"/>
    <property type="match status" value="1"/>
</dbReference>
<protein>
    <submittedName>
        <fullName evidence="3">Uncharacterized protein</fullName>
    </submittedName>
</protein>
<dbReference type="Gene3D" id="3.30.30.30">
    <property type="match status" value="1"/>
</dbReference>
<dbReference type="FunFam" id="3.30.30.30:FF:000001">
    <property type="entry name" value="heat shock 70 kDa protein-like"/>
    <property type="match status" value="1"/>
</dbReference>
<keyword evidence="2" id="KW-0067">ATP-binding</keyword>
<reference evidence="3" key="2">
    <citation type="submission" date="2021-12" db="EMBL/GenBank/DDBJ databases">
        <title>Resequencing data analysis of finger millet.</title>
        <authorList>
            <person name="Hatakeyama M."/>
            <person name="Aluri S."/>
            <person name="Balachadran M.T."/>
            <person name="Sivarajan S.R."/>
            <person name="Poveda L."/>
            <person name="Shimizu-Inatsugi R."/>
            <person name="Schlapbach R."/>
            <person name="Sreeman S.M."/>
            <person name="Shimizu K.K."/>
        </authorList>
    </citation>
    <scope>NUCLEOTIDE SEQUENCE</scope>
</reference>
<evidence type="ECO:0000256" key="1">
    <source>
        <dbReference type="ARBA" id="ARBA00022741"/>
    </source>
</evidence>
<evidence type="ECO:0000313" key="3">
    <source>
        <dbReference type="EMBL" id="GJN08287.1"/>
    </source>
</evidence>
<dbReference type="InterPro" id="IPR043129">
    <property type="entry name" value="ATPase_NBD"/>
</dbReference>
<dbReference type="PROSITE" id="PS00297">
    <property type="entry name" value="HSP70_1"/>
    <property type="match status" value="1"/>
</dbReference>
<evidence type="ECO:0000313" key="4">
    <source>
        <dbReference type="Proteomes" id="UP001054889"/>
    </source>
</evidence>
<dbReference type="FunFam" id="2.60.34.10:FF:000002">
    <property type="entry name" value="Heat shock 70 kDa"/>
    <property type="match status" value="1"/>
</dbReference>
<reference evidence="3" key="1">
    <citation type="journal article" date="2018" name="DNA Res.">
        <title>Multiple hybrid de novo genome assembly of finger millet, an orphan allotetraploid crop.</title>
        <authorList>
            <person name="Hatakeyama M."/>
            <person name="Aluri S."/>
            <person name="Balachadran M.T."/>
            <person name="Sivarajan S.R."/>
            <person name="Patrignani A."/>
            <person name="Gruter S."/>
            <person name="Poveda L."/>
            <person name="Shimizu-Inatsugi R."/>
            <person name="Baeten J."/>
            <person name="Francoijs K.J."/>
            <person name="Nataraja K.N."/>
            <person name="Reddy Y.A.N."/>
            <person name="Phadnis S."/>
            <person name="Ravikumar R.L."/>
            <person name="Schlapbach R."/>
            <person name="Sreeman S.M."/>
            <person name="Shimizu K.K."/>
        </authorList>
    </citation>
    <scope>NUCLEOTIDE SEQUENCE</scope>
</reference>
<name>A0AAV5DDD8_ELECO</name>
<dbReference type="InterPro" id="IPR029047">
    <property type="entry name" value="HSP70_peptide-bd_sf"/>
</dbReference>
<sequence>MAASQSQTQGGDDGPAIGIDLGTTYSCMAVWGRHNYVEVIPNEYGQHLMSSCVAFDDMETLVGEVAADQASSNLANTIFEVKRLMGRRFSDDSVQQDMKSWPFKVVAGRNDRPMIMVQYKGEERQLAPEEISAMVLAKMKEDAEIYLGRPVKNAVITVPAYFSNSQRQATVDAATIAGLKVLHIINEPTAAAIAHGLDRRPVGNQEKKTVLVFDLGGGTLDVSLLEIDPGLAIEMAIFEVKAIAGDTHLGGVDFTNKMVEHLQREFINKNKKSTIRNNQRALRRLRTACEKAKKLNKVNFSKCKKALERCLHDAKIDKSNVQDVVLVGGSTRIPKAVAHGAAIHAANLSSDASGRKLRDSLLLDVTPLSLGVEADWGNMNVLIPRNTPVPTRKERVFTTYYDNETAVIIQVYEGESSRAEDNNLLGKFELSGIPSAPKGVPQINVTFDMGADGILTVSAEDKTTGQTNRITITNDSGGLSKDEIQRMVQETEKYKAI</sequence>
<accession>A0AAV5DDD8</accession>
<dbReference type="PROSITE" id="PS00329">
    <property type="entry name" value="HSP70_2"/>
    <property type="match status" value="1"/>
</dbReference>
<organism evidence="3 4">
    <name type="scientific">Eleusine coracana subsp. coracana</name>
    <dbReference type="NCBI Taxonomy" id="191504"/>
    <lineage>
        <taxon>Eukaryota</taxon>
        <taxon>Viridiplantae</taxon>
        <taxon>Streptophyta</taxon>
        <taxon>Embryophyta</taxon>
        <taxon>Tracheophyta</taxon>
        <taxon>Spermatophyta</taxon>
        <taxon>Magnoliopsida</taxon>
        <taxon>Liliopsida</taxon>
        <taxon>Poales</taxon>
        <taxon>Poaceae</taxon>
        <taxon>PACMAD clade</taxon>
        <taxon>Chloridoideae</taxon>
        <taxon>Cynodonteae</taxon>
        <taxon>Eleusininae</taxon>
        <taxon>Eleusine</taxon>
    </lineage>
</organism>
<dbReference type="AlphaFoldDB" id="A0AAV5DDD8"/>
<dbReference type="SUPFAM" id="SSF100920">
    <property type="entry name" value="Heat shock protein 70kD (HSP70), peptide-binding domain"/>
    <property type="match status" value="1"/>
</dbReference>
<dbReference type="SUPFAM" id="SSF53067">
    <property type="entry name" value="Actin-like ATPase domain"/>
    <property type="match status" value="2"/>
</dbReference>
<keyword evidence="4" id="KW-1185">Reference proteome</keyword>
<dbReference type="Gene3D" id="3.30.420.40">
    <property type="match status" value="2"/>
</dbReference>
<dbReference type="InterPro" id="IPR013126">
    <property type="entry name" value="Hsp_70_fam"/>
</dbReference>
<dbReference type="Proteomes" id="UP001054889">
    <property type="component" value="Unassembled WGS sequence"/>
</dbReference>
<dbReference type="CDD" id="cd24028">
    <property type="entry name" value="ASKHA_NBD_HSP70_HSPA1-like"/>
    <property type="match status" value="1"/>
</dbReference>
<proteinExistence type="predicted"/>